<accession>A0A412XJE3</accession>
<dbReference type="PANTHER" id="PTHR10357">
    <property type="entry name" value="ALPHA-AMYLASE FAMILY MEMBER"/>
    <property type="match status" value="1"/>
</dbReference>
<dbReference type="Pfam" id="PF09087">
    <property type="entry name" value="Cyc-maltodext_N"/>
    <property type="match status" value="1"/>
</dbReference>
<dbReference type="Proteomes" id="UP000285343">
    <property type="component" value="Unassembled WGS sequence"/>
</dbReference>
<reference evidence="4 5" key="1">
    <citation type="submission" date="2018-08" db="EMBL/GenBank/DDBJ databases">
        <title>A genome reference for cultivated species of the human gut microbiota.</title>
        <authorList>
            <person name="Zou Y."/>
            <person name="Xue W."/>
            <person name="Luo G."/>
        </authorList>
    </citation>
    <scope>NUCLEOTIDE SEQUENCE [LARGE SCALE GENOMIC DNA]</scope>
    <source>
        <strain evidence="4 5">AF14-42</strain>
    </source>
</reference>
<dbReference type="Pfam" id="PF10438">
    <property type="entry name" value="Cyc-maltodext_C"/>
    <property type="match status" value="1"/>
</dbReference>
<dbReference type="SMART" id="SM00642">
    <property type="entry name" value="Aamy"/>
    <property type="match status" value="1"/>
</dbReference>
<name>A0A412XJE3_BACUN</name>
<dbReference type="Pfam" id="PF00128">
    <property type="entry name" value="Alpha-amylase"/>
    <property type="match status" value="2"/>
</dbReference>
<dbReference type="SUPFAM" id="SSF81296">
    <property type="entry name" value="E set domains"/>
    <property type="match status" value="1"/>
</dbReference>
<comment type="caution">
    <text evidence="4">The sequence shown here is derived from an EMBL/GenBank/DDBJ whole genome shotgun (WGS) entry which is preliminary data.</text>
</comment>
<dbReference type="InterPro" id="IPR013783">
    <property type="entry name" value="Ig-like_fold"/>
</dbReference>
<dbReference type="Gene3D" id="3.20.20.80">
    <property type="entry name" value="Glycosidases"/>
    <property type="match status" value="1"/>
</dbReference>
<dbReference type="Gene3D" id="2.60.40.1180">
    <property type="entry name" value="Golgi alpha-mannosidase II"/>
    <property type="match status" value="1"/>
</dbReference>
<evidence type="ECO:0000259" key="3">
    <source>
        <dbReference type="SMART" id="SM00642"/>
    </source>
</evidence>
<dbReference type="InterPro" id="IPR006047">
    <property type="entry name" value="GH13_cat_dom"/>
</dbReference>
<dbReference type="InterPro" id="IPR019492">
    <property type="entry name" value="Cyclo-malto-dextrinase_C"/>
</dbReference>
<evidence type="ECO:0000313" key="5">
    <source>
        <dbReference type="Proteomes" id="UP000285343"/>
    </source>
</evidence>
<evidence type="ECO:0000256" key="2">
    <source>
        <dbReference type="ARBA" id="ARBA00023295"/>
    </source>
</evidence>
<dbReference type="InterPro" id="IPR017853">
    <property type="entry name" value="GH"/>
</dbReference>
<gene>
    <name evidence="4" type="ORF">DWW14_04725</name>
</gene>
<sequence length="617" mass="71488">MYSIRRNNMKYCSFFIFMWLMLGYTCSISAQKVERINPLCWWADMNTDLQLMLYGKNLKDATVRVLEPGMSVSSIHNAESPNYLFVDVIVDKVGRYTLEVEKGDRKLKIPYEIFPRREGAENREGLTSSDVIYLIMPDRFANGDMDNDCIKGASQILDRKGLETRHGGDIRGIMDHLDYMADLGITAIWSTPLLEDNQFYHHYAISDYYNIDPHFGTNELYKEMVSEAHSKGLKIIQDIVPNHCGSGHWWMRDLPFKDWVTCFDTFTQSNYALYSFSDPYAATTDQELCTKGWFVESLPDMNLSNPYVLKYLIQMAIWWIEYADLDALRVDTYFYMGYEGQLWTQAIRNEYPNMKFVGEVWGNDPGIIAYWLGDKQKRNGFASHLPMAMDFPLERSLVMGLASDNEAWGGSTKAIYNMIAQDFLYEDAGGSLVVFADNHDMSRIYNMLGKDIRKVKQAMTFITTTRGLPQIYYGTELLFSDDSRGGAHQCRMDFPGGWKGDMINLFHTEERTNLQQEMFAHTRNLLHFRKNNSVVYEGKLMHYVPRNNVYTYFRYNDSECVMIVINGASQPQKIDWKRFEERLSSKSEGVNILTGERIRKGDMIEVEANGSMVIHYK</sequence>
<dbReference type="PANTHER" id="PTHR10357:SF210">
    <property type="entry name" value="MALTODEXTRIN GLUCOSIDASE"/>
    <property type="match status" value="1"/>
</dbReference>
<evidence type="ECO:0000313" key="4">
    <source>
        <dbReference type="EMBL" id="RGV44504.1"/>
    </source>
</evidence>
<dbReference type="GO" id="GO:0005975">
    <property type="term" value="P:carbohydrate metabolic process"/>
    <property type="evidence" value="ECO:0007669"/>
    <property type="project" value="InterPro"/>
</dbReference>
<dbReference type="AlphaFoldDB" id="A0A412XJE3"/>
<keyword evidence="2" id="KW-0326">Glycosidase</keyword>
<organism evidence="4 5">
    <name type="scientific">Bacteroides uniformis</name>
    <dbReference type="NCBI Taxonomy" id="820"/>
    <lineage>
        <taxon>Bacteria</taxon>
        <taxon>Pseudomonadati</taxon>
        <taxon>Bacteroidota</taxon>
        <taxon>Bacteroidia</taxon>
        <taxon>Bacteroidales</taxon>
        <taxon>Bacteroidaceae</taxon>
        <taxon>Bacteroides</taxon>
    </lineage>
</organism>
<proteinExistence type="predicted"/>
<keyword evidence="1" id="KW-0378">Hydrolase</keyword>
<dbReference type="Gene3D" id="2.60.40.10">
    <property type="entry name" value="Immunoglobulins"/>
    <property type="match status" value="1"/>
</dbReference>
<dbReference type="InterPro" id="IPR013780">
    <property type="entry name" value="Glyco_hydro_b"/>
</dbReference>
<evidence type="ECO:0000256" key="1">
    <source>
        <dbReference type="ARBA" id="ARBA00022801"/>
    </source>
</evidence>
<dbReference type="GO" id="GO:0016798">
    <property type="term" value="F:hydrolase activity, acting on glycosyl bonds"/>
    <property type="evidence" value="ECO:0007669"/>
    <property type="project" value="UniProtKB-KW"/>
</dbReference>
<feature type="domain" description="Glycosyl hydrolase family 13 catalytic" evidence="3">
    <location>
        <begin position="134"/>
        <end position="529"/>
    </location>
</feature>
<dbReference type="InterPro" id="IPR014756">
    <property type="entry name" value="Ig_E-set"/>
</dbReference>
<dbReference type="SUPFAM" id="SSF51445">
    <property type="entry name" value="(Trans)glycosidases"/>
    <property type="match status" value="1"/>
</dbReference>
<dbReference type="EMBL" id="QRZC01000004">
    <property type="protein sequence ID" value="RGV44504.1"/>
    <property type="molecule type" value="Genomic_DNA"/>
</dbReference>
<dbReference type="InterPro" id="IPR015171">
    <property type="entry name" value="Cyc-maltodext_N"/>
</dbReference>
<dbReference type="SUPFAM" id="SSF51011">
    <property type="entry name" value="Glycosyl hydrolase domain"/>
    <property type="match status" value="1"/>
</dbReference>
<protein>
    <recommendedName>
        <fullName evidence="3">Glycosyl hydrolase family 13 catalytic domain-containing protein</fullName>
    </recommendedName>
</protein>